<dbReference type="AlphaFoldDB" id="A0A9P1M686"/>
<sequence>MALLEAAAGEGFAKFSAFADQRVGPDAAAATHEGKKARLLSEGHQVIPKWVDTIKNIHEMNSPDFKPVYKSRLVSYGNSENVNKEEIRCDSPRSEPESHLVLCNYAATRKLRLRTAAAPMTRLLLMAPPRGGLTMFDAEIPEDAVLMRRVSQCMERKMLDEVSPATHYLFGKAQHLAAMMCTHVDDDLLFAYTDKGKEAVDAILNRFSVGKIEEGSFRYCGHRFSQDDDHTSHVDVRDNTRNLKPAAIGRDRKMNDPLTQEELTSVRGVVGGLAWVSRYGRPVQSLNDANRVVTRFAGKRLQNHFLKTDWIAWKNLAVVTFSDASFANKAEFKSKQGCIHYITSRNVKLGEHKFHLIGFGSSTLKRVCRATLQAEVYVARKVQDKRLGIELSSEELVRSITQYHPAGDEIEFELINTGRQLADCLTKSMKPDFLVRVLAEGYINVKKLN</sequence>
<gene>
    <name evidence="1" type="ORF">C1SCF055_LOCUS44981</name>
</gene>
<reference evidence="2" key="2">
    <citation type="submission" date="2024-04" db="EMBL/GenBank/DDBJ databases">
        <authorList>
            <person name="Chen Y."/>
            <person name="Shah S."/>
            <person name="Dougan E. K."/>
            <person name="Thang M."/>
            <person name="Chan C."/>
        </authorList>
    </citation>
    <scope>NUCLEOTIDE SEQUENCE [LARGE SCALE GENOMIC DNA]</scope>
</reference>
<evidence type="ECO:0000313" key="1">
    <source>
        <dbReference type="EMBL" id="CAI4020573.1"/>
    </source>
</evidence>
<accession>A0A9P1M686</accession>
<dbReference type="EMBL" id="CAMXCT010006820">
    <property type="protein sequence ID" value="CAI4020573.1"/>
    <property type="molecule type" value="Genomic_DNA"/>
</dbReference>
<dbReference type="Proteomes" id="UP001152797">
    <property type="component" value="Unassembled WGS sequence"/>
</dbReference>
<evidence type="ECO:0000313" key="3">
    <source>
        <dbReference type="Proteomes" id="UP001152797"/>
    </source>
</evidence>
<dbReference type="EMBL" id="CAMXCT020006820">
    <property type="protein sequence ID" value="CAL1173948.1"/>
    <property type="molecule type" value="Genomic_DNA"/>
</dbReference>
<dbReference type="EMBL" id="CAMXCT030006820">
    <property type="protein sequence ID" value="CAL4807885.1"/>
    <property type="molecule type" value="Genomic_DNA"/>
</dbReference>
<organism evidence="1">
    <name type="scientific">Cladocopium goreaui</name>
    <dbReference type="NCBI Taxonomy" id="2562237"/>
    <lineage>
        <taxon>Eukaryota</taxon>
        <taxon>Sar</taxon>
        <taxon>Alveolata</taxon>
        <taxon>Dinophyceae</taxon>
        <taxon>Suessiales</taxon>
        <taxon>Symbiodiniaceae</taxon>
        <taxon>Cladocopium</taxon>
    </lineage>
</organism>
<reference evidence="1" key="1">
    <citation type="submission" date="2022-10" db="EMBL/GenBank/DDBJ databases">
        <authorList>
            <person name="Chen Y."/>
            <person name="Dougan E. K."/>
            <person name="Chan C."/>
            <person name="Rhodes N."/>
            <person name="Thang M."/>
        </authorList>
    </citation>
    <scope>NUCLEOTIDE SEQUENCE</scope>
</reference>
<comment type="caution">
    <text evidence="1">The sequence shown here is derived from an EMBL/GenBank/DDBJ whole genome shotgun (WGS) entry which is preliminary data.</text>
</comment>
<keyword evidence="3" id="KW-1185">Reference proteome</keyword>
<evidence type="ECO:0000313" key="2">
    <source>
        <dbReference type="EMBL" id="CAL1173948.1"/>
    </source>
</evidence>
<proteinExistence type="predicted"/>
<protein>
    <submittedName>
        <fullName evidence="1">Uncharacterized protein</fullName>
    </submittedName>
</protein>
<name>A0A9P1M686_9DINO</name>